<name>A0A1Q8TCY1_9GAMM</name>
<protein>
    <submittedName>
        <fullName evidence="1">Uncharacterized protein</fullName>
    </submittedName>
</protein>
<dbReference type="RefSeq" id="WP_040243784.1">
    <property type="nucleotide sequence ID" value="NZ_JAKGAJ010000014.1"/>
</dbReference>
<gene>
    <name evidence="1" type="ORF">BTW10_09185</name>
</gene>
<accession>A0A1Q8TCY1</accession>
<sequence>MKIIHVKNPESREACLAQLCANVYGQNAGLDPLVTFTGTLGVLFEQDAARIFVLADEQQTILAMLLLVSDIEGQGMEVTLLSTPETGGDEEHVKRLVREMATRAPLRVQAPDDASEAFFRDCGITQWLDMPDGVRLGLGARHEKVTPDALTKPLRFNAEGVVQTFKREPETFESYKARFIAGLERFDGRV</sequence>
<dbReference type="STRING" id="223900.GCA_000821045_02484"/>
<comment type="caution">
    <text evidence="1">The sequence shown here is derived from an EMBL/GenBank/DDBJ whole genome shotgun (WGS) entry which is preliminary data.</text>
</comment>
<reference evidence="1 2" key="1">
    <citation type="submission" date="2016-12" db="EMBL/GenBank/DDBJ databases">
        <title>Draft genome sequences of strains Salinicola socius SMB35, Salinicola sp. MH3R3-1 and Chromohalobacter sp. SMB17 from the Verkhnekamsk potash mining region of Russia.</title>
        <authorList>
            <person name="Mavrodi D.V."/>
            <person name="Olsson B.E."/>
            <person name="Korsakova E.S."/>
            <person name="Pyankova A."/>
            <person name="Mavrodi O.V."/>
            <person name="Plotnikova E.G."/>
        </authorList>
    </citation>
    <scope>NUCLEOTIDE SEQUENCE [LARGE SCALE GENOMIC DNA]</scope>
    <source>
        <strain evidence="1 2">SMB17</strain>
    </source>
</reference>
<evidence type="ECO:0000313" key="1">
    <source>
        <dbReference type="EMBL" id="OLO11535.1"/>
    </source>
</evidence>
<organism evidence="1 2">
    <name type="scientific">Chromohalobacter japonicus</name>
    <dbReference type="NCBI Taxonomy" id="223900"/>
    <lineage>
        <taxon>Bacteria</taxon>
        <taxon>Pseudomonadati</taxon>
        <taxon>Pseudomonadota</taxon>
        <taxon>Gammaproteobacteria</taxon>
        <taxon>Oceanospirillales</taxon>
        <taxon>Halomonadaceae</taxon>
        <taxon>Chromohalobacter</taxon>
    </lineage>
</organism>
<dbReference type="Proteomes" id="UP000186806">
    <property type="component" value="Unassembled WGS sequence"/>
</dbReference>
<keyword evidence="2" id="KW-1185">Reference proteome</keyword>
<dbReference type="EMBL" id="MSDQ01000022">
    <property type="protein sequence ID" value="OLO11535.1"/>
    <property type="molecule type" value="Genomic_DNA"/>
</dbReference>
<proteinExistence type="predicted"/>
<dbReference type="OrthoDB" id="6181807at2"/>
<dbReference type="AlphaFoldDB" id="A0A1Q8TCY1"/>
<evidence type="ECO:0000313" key="2">
    <source>
        <dbReference type="Proteomes" id="UP000186806"/>
    </source>
</evidence>